<dbReference type="EMBL" id="CAXDID020000320">
    <property type="protein sequence ID" value="CAL6076681.1"/>
    <property type="molecule type" value="Genomic_DNA"/>
</dbReference>
<organism evidence="1">
    <name type="scientific">Hexamita inflata</name>
    <dbReference type="NCBI Taxonomy" id="28002"/>
    <lineage>
        <taxon>Eukaryota</taxon>
        <taxon>Metamonada</taxon>
        <taxon>Diplomonadida</taxon>
        <taxon>Hexamitidae</taxon>
        <taxon>Hexamitinae</taxon>
        <taxon>Hexamita</taxon>
    </lineage>
</organism>
<reference evidence="2 3" key="2">
    <citation type="submission" date="2024-07" db="EMBL/GenBank/DDBJ databases">
        <authorList>
            <person name="Akdeniz Z."/>
        </authorList>
    </citation>
    <scope>NUCLEOTIDE SEQUENCE [LARGE SCALE GENOMIC DNA]</scope>
</reference>
<dbReference type="EMBL" id="CATOUU010000132">
    <property type="protein sequence ID" value="CAI9917529.1"/>
    <property type="molecule type" value="Genomic_DNA"/>
</dbReference>
<proteinExistence type="predicted"/>
<keyword evidence="3" id="KW-1185">Reference proteome</keyword>
<accession>A0AA86TG08</accession>
<dbReference type="Proteomes" id="UP001642409">
    <property type="component" value="Unassembled WGS sequence"/>
</dbReference>
<gene>
    <name evidence="1" type="ORF">HINF_LOCUS5174</name>
    <name evidence="2" type="ORF">HINF_LOCUS57809</name>
</gene>
<reference evidence="1" key="1">
    <citation type="submission" date="2023-06" db="EMBL/GenBank/DDBJ databases">
        <authorList>
            <person name="Kurt Z."/>
        </authorList>
    </citation>
    <scope>NUCLEOTIDE SEQUENCE</scope>
</reference>
<dbReference type="AlphaFoldDB" id="A0AA86TG08"/>
<evidence type="ECO:0000313" key="2">
    <source>
        <dbReference type="EMBL" id="CAL6076681.1"/>
    </source>
</evidence>
<comment type="caution">
    <text evidence="1">The sequence shown here is derived from an EMBL/GenBank/DDBJ whole genome shotgun (WGS) entry which is preliminary data.</text>
</comment>
<protein>
    <submittedName>
        <fullName evidence="1">Uncharacterized protein</fullName>
    </submittedName>
</protein>
<name>A0AA86TG08_9EUKA</name>
<evidence type="ECO:0000313" key="3">
    <source>
        <dbReference type="Proteomes" id="UP001642409"/>
    </source>
</evidence>
<evidence type="ECO:0000313" key="1">
    <source>
        <dbReference type="EMBL" id="CAI9917529.1"/>
    </source>
</evidence>
<sequence>MLILSMIFSEQVKIIKTQLELQNCYNVKTQVLLFSVNQSICINLVSLNNNDCNSFPKSVKISIQLNAFDMVDPPYTPYSIISNFNYSTTEQICVQCLDPVCKSLNFQLSTKVKFRIETTSRFTECVCGKIERFEENRNECFHEDRINDQDFESKIILDQTQVCYWAAVNDKCSQMNSMVQTRATVSIQYNDSVQTYVYEPNDAQSSFELVPKTGTSGYFKYCFQDPKSLRFISKRIPIVGQLVIESTLNGIELQTTSQTKRVNIQETTDGYYHTVAAIQVVEIQLYGLISKIEAQKFDSILTKIGKPNYFAYITIFSNTNQFLLSGCFSRASLFMNNFITYIPVHENPLLIQQIQQIKQNEDINTLIIHWNSFVSDENGNILIAQRKRIDQTIVSCWTNISAQWNTITQLSVTVTNAKDLRFCQLVKPQTISISLCQILDLSVALLTPSFTIKIVNYSVNQTSFVLTTTNLSLKQQVDEAYFNQFVIYDNDGNQVENAEINYWTHLKHDQVTFQIKTLFICMLTTGVYALSYKYVKAKIQSKKQLHLAEGRVLADGKV</sequence>